<proteinExistence type="predicted"/>
<reference evidence="2 3" key="1">
    <citation type="submission" date="2024-04" db="EMBL/GenBank/DDBJ databases">
        <title>WGS of bacteria from Torrens River.</title>
        <authorList>
            <person name="Wyrsch E.R."/>
            <person name="Drigo B."/>
        </authorList>
    </citation>
    <scope>NUCLEOTIDE SEQUENCE [LARGE SCALE GENOMIC DNA]</scope>
    <source>
        <strain evidence="2 3">TWI391</strain>
    </source>
</reference>
<dbReference type="Proteomes" id="UP001409291">
    <property type="component" value="Unassembled WGS sequence"/>
</dbReference>
<feature type="signal peptide" evidence="1">
    <location>
        <begin position="1"/>
        <end position="17"/>
    </location>
</feature>
<feature type="chain" id="PRO_5046788542" description="DUF547 domain-containing protein" evidence="1">
    <location>
        <begin position="18"/>
        <end position="307"/>
    </location>
</feature>
<name>A0ABV0C0B6_9SPHI</name>
<evidence type="ECO:0000313" key="3">
    <source>
        <dbReference type="Proteomes" id="UP001409291"/>
    </source>
</evidence>
<evidence type="ECO:0000256" key="1">
    <source>
        <dbReference type="SAM" id="SignalP"/>
    </source>
</evidence>
<dbReference type="RefSeq" id="WP_346583200.1">
    <property type="nucleotide sequence ID" value="NZ_JBDJLH010000018.1"/>
</dbReference>
<accession>A0ABV0C0B6</accession>
<evidence type="ECO:0008006" key="4">
    <source>
        <dbReference type="Google" id="ProtNLM"/>
    </source>
</evidence>
<sequence>MKILMLFLILFSFSANGQSSKQLTDELSKVLKDELVRGKQFSIHFTKVNNGEINILSPSLPTDDLLLNKIKTVLKKDSLLQSKNSYFLHIYWDLYSTEVYSSIGKKVSEGFTNYSNYMPTPYGGIGLFVKNMVAELKRNNFDFQHYSRYQHQLEVYVDEKRNHSFMGSDKILSYLDSTKLIRWRIALYYGKPIKSIYEISLINPQPLSDSLKRIESAQAPEVFVWDQLYENQLVRYQSGIQQIPQGELIISFVLNASLNSFENPIIHRGNRDDAKKLMNFILMQHPFKNSFYWSEYPKSDRYYFYLK</sequence>
<keyword evidence="1" id="KW-0732">Signal</keyword>
<dbReference type="EMBL" id="JBDJNQ010000016">
    <property type="protein sequence ID" value="MEN5380342.1"/>
    <property type="molecule type" value="Genomic_DNA"/>
</dbReference>
<protein>
    <recommendedName>
        <fullName evidence="4">DUF547 domain-containing protein</fullName>
    </recommendedName>
</protein>
<comment type="caution">
    <text evidence="2">The sequence shown here is derived from an EMBL/GenBank/DDBJ whole genome shotgun (WGS) entry which is preliminary data.</text>
</comment>
<keyword evidence="3" id="KW-1185">Reference proteome</keyword>
<gene>
    <name evidence="2" type="ORF">ABE541_23965</name>
</gene>
<evidence type="ECO:0000313" key="2">
    <source>
        <dbReference type="EMBL" id="MEN5380342.1"/>
    </source>
</evidence>
<organism evidence="2 3">
    <name type="scientific">Sphingobacterium kitahiroshimense</name>
    <dbReference type="NCBI Taxonomy" id="470446"/>
    <lineage>
        <taxon>Bacteria</taxon>
        <taxon>Pseudomonadati</taxon>
        <taxon>Bacteroidota</taxon>
        <taxon>Sphingobacteriia</taxon>
        <taxon>Sphingobacteriales</taxon>
        <taxon>Sphingobacteriaceae</taxon>
        <taxon>Sphingobacterium</taxon>
    </lineage>
</organism>